<dbReference type="Proteomes" id="UP000030686">
    <property type="component" value="Unassembled WGS sequence"/>
</dbReference>
<dbReference type="STRING" id="1365484.W6PVG6"/>
<dbReference type="OrthoDB" id="4358334at2759"/>
<dbReference type="EMBL" id="HG792015">
    <property type="protein sequence ID" value="CDM27895.1"/>
    <property type="molecule type" value="Genomic_DNA"/>
</dbReference>
<gene>
    <name evidence="1" type="ORF">PROQFM164_S01g001706</name>
</gene>
<keyword evidence="2" id="KW-1185">Reference proteome</keyword>
<name>W6PVG6_PENRF</name>
<reference evidence="1" key="1">
    <citation type="journal article" date="2014" name="Nat. Commun.">
        <title>Multiple recent horizontal transfers of a large genomic region in cheese making fungi.</title>
        <authorList>
            <person name="Cheeseman K."/>
            <person name="Ropars J."/>
            <person name="Renault P."/>
            <person name="Dupont J."/>
            <person name="Gouzy J."/>
            <person name="Branca A."/>
            <person name="Abraham A.L."/>
            <person name="Ceppi M."/>
            <person name="Conseiller E."/>
            <person name="Debuchy R."/>
            <person name="Malagnac F."/>
            <person name="Goarin A."/>
            <person name="Silar P."/>
            <person name="Lacoste S."/>
            <person name="Sallet E."/>
            <person name="Bensimon A."/>
            <person name="Giraud T."/>
            <person name="Brygoo Y."/>
        </authorList>
    </citation>
    <scope>NUCLEOTIDE SEQUENCE [LARGE SCALE GENOMIC DNA]</scope>
    <source>
        <strain evidence="1">FM164</strain>
    </source>
</reference>
<proteinExistence type="predicted"/>
<evidence type="ECO:0000313" key="1">
    <source>
        <dbReference type="EMBL" id="CDM27895.1"/>
    </source>
</evidence>
<evidence type="ECO:0000313" key="2">
    <source>
        <dbReference type="Proteomes" id="UP000030686"/>
    </source>
</evidence>
<protein>
    <submittedName>
        <fullName evidence="1">Genomic scaffold, ProqFM164S01</fullName>
    </submittedName>
</protein>
<organism evidence="1 2">
    <name type="scientific">Penicillium roqueforti (strain FM164)</name>
    <dbReference type="NCBI Taxonomy" id="1365484"/>
    <lineage>
        <taxon>Eukaryota</taxon>
        <taxon>Fungi</taxon>
        <taxon>Dikarya</taxon>
        <taxon>Ascomycota</taxon>
        <taxon>Pezizomycotina</taxon>
        <taxon>Eurotiomycetes</taxon>
        <taxon>Eurotiomycetidae</taxon>
        <taxon>Eurotiales</taxon>
        <taxon>Aspergillaceae</taxon>
        <taxon>Penicillium</taxon>
    </lineage>
</organism>
<accession>W6PVG6</accession>
<dbReference type="AlphaFoldDB" id="W6PVG6"/>
<sequence>MIDFFDPLRQLYAETDSSKDEGHSVMIFHVKKGWAYTDTRKPPLANLVEPIMFLSRLLSSAEHLLLAVPADHSATVNIAVNTNLRSAATENQNLRLVRAAQFIQTFSLKVYHRSEATNKVADALSRLRSEDNDLDSFPQGIDAFPATTQEGEEEPSSSGTNSTVFTELSNELKEKIQSGYQADSRWDKVIQTLQEEEASADPISTKNCRTD</sequence>